<dbReference type="PANTHER" id="PTHR48094:SF11">
    <property type="entry name" value="GLUTATHIONE-INDEPENDENT GLYOXALASE HSP31-RELATED"/>
    <property type="match status" value="1"/>
</dbReference>
<dbReference type="PANTHER" id="PTHR48094">
    <property type="entry name" value="PROTEIN/NUCLEIC ACID DEGLYCASE DJ-1-RELATED"/>
    <property type="match status" value="1"/>
</dbReference>
<gene>
    <name evidence="5" type="ORF">PPROV_000014000</name>
</gene>
<proteinExistence type="inferred from homology"/>
<evidence type="ECO:0000256" key="3">
    <source>
        <dbReference type="ARBA" id="ARBA00038493"/>
    </source>
</evidence>
<dbReference type="InterPro" id="IPR050325">
    <property type="entry name" value="Prot/Nucl_acid_deglycase"/>
</dbReference>
<keyword evidence="6" id="KW-1185">Reference proteome</keyword>
<feature type="domain" description="DJ-1/PfpI" evidence="4">
    <location>
        <begin position="30"/>
        <end position="229"/>
    </location>
</feature>
<evidence type="ECO:0000259" key="4">
    <source>
        <dbReference type="Pfam" id="PF01965"/>
    </source>
</evidence>
<keyword evidence="1" id="KW-0346">Stress response</keyword>
<dbReference type="SUPFAM" id="SSF52317">
    <property type="entry name" value="Class I glutamine amidotransferase-like"/>
    <property type="match status" value="1"/>
</dbReference>
<dbReference type="Pfam" id="PF01965">
    <property type="entry name" value="DJ-1_PfpI"/>
    <property type="match status" value="1"/>
</dbReference>
<reference evidence="5" key="1">
    <citation type="submission" date="2020-10" db="EMBL/GenBank/DDBJ databases">
        <title>Unveiling of a novel bifunctional photoreceptor, Dualchrome1, isolated from a cosmopolitan green alga.</title>
        <authorList>
            <person name="Suzuki S."/>
            <person name="Kawachi M."/>
        </authorList>
    </citation>
    <scope>NUCLEOTIDE SEQUENCE</scope>
    <source>
        <strain evidence="5">NIES 2893</strain>
    </source>
</reference>
<dbReference type="OrthoDB" id="543156at2759"/>
<comment type="similarity">
    <text evidence="3">Belongs to the peptidase C56 family. HSP31-like subfamily.</text>
</comment>
<dbReference type="GO" id="GO:0019243">
    <property type="term" value="P:methylglyoxal catabolic process to D-lactate via S-lactoyl-glutathione"/>
    <property type="evidence" value="ECO:0007669"/>
    <property type="project" value="TreeGrafter"/>
</dbReference>
<evidence type="ECO:0000313" key="6">
    <source>
        <dbReference type="Proteomes" id="UP000660262"/>
    </source>
</evidence>
<dbReference type="Proteomes" id="UP000660262">
    <property type="component" value="Unassembled WGS sequence"/>
</dbReference>
<dbReference type="GO" id="GO:0019172">
    <property type="term" value="F:glyoxalase III activity"/>
    <property type="evidence" value="ECO:0007669"/>
    <property type="project" value="TreeGrafter"/>
</dbReference>
<dbReference type="AlphaFoldDB" id="A0A830H344"/>
<dbReference type="CDD" id="cd03141">
    <property type="entry name" value="GATase1_Hsp31_like"/>
    <property type="match status" value="1"/>
</dbReference>
<evidence type="ECO:0000256" key="2">
    <source>
        <dbReference type="ARBA" id="ARBA00023239"/>
    </source>
</evidence>
<comment type="caution">
    <text evidence="5">The sequence shown here is derived from an EMBL/GenBank/DDBJ whole genome shotgun (WGS) entry which is preliminary data.</text>
</comment>
<evidence type="ECO:0000313" key="5">
    <source>
        <dbReference type="EMBL" id="GHP01384.1"/>
    </source>
</evidence>
<protein>
    <recommendedName>
        <fullName evidence="4">DJ-1/PfpI domain-containing protein</fullName>
    </recommendedName>
</protein>
<dbReference type="InterPro" id="IPR002818">
    <property type="entry name" value="DJ-1/PfpI"/>
</dbReference>
<keyword evidence="2" id="KW-0456">Lyase</keyword>
<dbReference type="EMBL" id="BNJQ01000001">
    <property type="protein sequence ID" value="GHP01384.1"/>
    <property type="molecule type" value="Genomic_DNA"/>
</dbReference>
<accession>A0A830H344</accession>
<dbReference type="Gene3D" id="3.40.50.880">
    <property type="match status" value="1"/>
</dbReference>
<dbReference type="GO" id="GO:0005737">
    <property type="term" value="C:cytoplasm"/>
    <property type="evidence" value="ECO:0007669"/>
    <property type="project" value="TreeGrafter"/>
</dbReference>
<evidence type="ECO:0000256" key="1">
    <source>
        <dbReference type="ARBA" id="ARBA00023016"/>
    </source>
</evidence>
<organism evidence="5 6">
    <name type="scientific">Pycnococcus provasolii</name>
    <dbReference type="NCBI Taxonomy" id="41880"/>
    <lineage>
        <taxon>Eukaryota</taxon>
        <taxon>Viridiplantae</taxon>
        <taxon>Chlorophyta</taxon>
        <taxon>Pseudoscourfieldiophyceae</taxon>
        <taxon>Pseudoscourfieldiales</taxon>
        <taxon>Pycnococcaceae</taxon>
        <taxon>Pycnococcus</taxon>
    </lineage>
</organism>
<sequence>MSGKKVLLVCTSASKWGKDQDKDSGAWYEEVACPYYVFKDAGLSVVIASPLGGPIPIDAGSKADAFMTDYTRKFDADADALAVLNSSTKLSDVDAATFDAVYLAGGHATYTDFPDNKELIAIVETLYNAGKVVAADCHGPVGLVNCKKADGTPLVSGLNVTGFLDTEEQAVGLDPVKCDVLPFSLQQKFTELGGNFQAGADWSSNAVSAGKLITGQNPQSSEQVAQAMLTALA</sequence>
<dbReference type="InterPro" id="IPR029062">
    <property type="entry name" value="Class_I_gatase-like"/>
</dbReference>
<name>A0A830H344_9CHLO</name>